<dbReference type="AlphaFoldDB" id="A0A177TWS4"/>
<name>A0A177TWS4_9BASI</name>
<keyword evidence="6" id="KW-0833">Ubl conjugation pathway</keyword>
<sequence>MSDLPLSLAEYSRYSRQLLLPPPAFHGIDSQLRLKNAHVLVVGAGGLGCPSITFLAAAGVGHITVIDPDIVEVSNLARQFLHTDEGAQQGKSKAQSIAEAVARINPHVQVHPIFESFSASNALELVSHADIVLDCTDNPLTRYLISDAAVLAGKPVVSGAAQGVDGQIVVLNKALDDNPNTTNRGPCYRCLFPKAPRPEEVQNCSDGGVLGVITGLVGTLQALEAIKLLAKLGEDPHAAPTLLLASPLSVHTAPFRTIKIRPRRTATCRSCGDPTLLPAESRITALESEDYLSFCGIARPDQDPKRSTAQIDVSSFARANAAQPTKETEGTNEKQTDATSSSTVIAQIPSALPSTSDQNITTNEVPSQPTLIIDVRPPHEYRIAHLSGSHNVPLAKIRRKLTQVKRDKEKQAQQPSDTTKNDTLLKDLGIGADRPPSEVHVLCRRGNDSREAVVMLNELFELSSSPPSPVVSDDPAIDQDREASPPSKAPRLFNVTGGLHAYAKHIDHNFPVY</sequence>
<dbReference type="InterPro" id="IPR045886">
    <property type="entry name" value="ThiF/MoeB/HesA"/>
</dbReference>
<dbReference type="InterPro" id="IPR035985">
    <property type="entry name" value="Ubiquitin-activating_enz"/>
</dbReference>
<keyword evidence="2" id="KW-0808">Transferase</keyword>
<keyword evidence="3" id="KW-0819">tRNA processing</keyword>
<feature type="compositionally biased region" description="Basic and acidic residues" evidence="8">
    <location>
        <begin position="326"/>
        <end position="336"/>
    </location>
</feature>
<dbReference type="GO" id="GO:0005829">
    <property type="term" value="C:cytosol"/>
    <property type="evidence" value="ECO:0007669"/>
    <property type="project" value="UniProtKB-SubCell"/>
</dbReference>
<dbReference type="SUPFAM" id="SSF52821">
    <property type="entry name" value="Rhodanese/Cell cycle control phosphatase"/>
    <property type="match status" value="1"/>
</dbReference>
<evidence type="ECO:0000256" key="2">
    <source>
        <dbReference type="ARBA" id="ARBA00022679"/>
    </source>
</evidence>
<reference evidence="10" key="1">
    <citation type="submission" date="2016-04" db="EMBL/GenBank/DDBJ databases">
        <authorList>
            <person name="Nguyen H.D."/>
            <person name="Samba Siva P."/>
            <person name="Cullis J."/>
            <person name="Levesque C.A."/>
            <person name="Hambleton S."/>
        </authorList>
    </citation>
    <scope>NUCLEOTIDE SEQUENCE</scope>
    <source>
        <strain evidence="10">DAOMC 236416</strain>
    </source>
</reference>
<comment type="subcellular location">
    <subcellularLocation>
        <location evidence="1">Cytoplasm</location>
        <location evidence="1">Cytosol</location>
    </subcellularLocation>
</comment>
<dbReference type="GO" id="GO:0002143">
    <property type="term" value="P:tRNA wobble position uridine thiolation"/>
    <property type="evidence" value="ECO:0007669"/>
    <property type="project" value="TreeGrafter"/>
</dbReference>
<evidence type="ECO:0000256" key="1">
    <source>
        <dbReference type="ARBA" id="ARBA00004514"/>
    </source>
</evidence>
<dbReference type="Proteomes" id="UP000077521">
    <property type="component" value="Unassembled WGS sequence"/>
</dbReference>
<dbReference type="InterPro" id="IPR036873">
    <property type="entry name" value="Rhodanese-like_dom_sf"/>
</dbReference>
<comment type="caution">
    <text evidence="10">The sequence shown here is derived from an EMBL/GenBank/DDBJ whole genome shotgun (WGS) entry which is preliminary data.</text>
</comment>
<dbReference type="SUPFAM" id="SSF69572">
    <property type="entry name" value="Activating enzymes of the ubiquitin-like proteins"/>
    <property type="match status" value="1"/>
</dbReference>
<keyword evidence="4" id="KW-0548">Nucleotidyltransferase</keyword>
<evidence type="ECO:0000313" key="11">
    <source>
        <dbReference type="Proteomes" id="UP000077521"/>
    </source>
</evidence>
<dbReference type="InterPro" id="IPR001763">
    <property type="entry name" value="Rhodanese-like_dom"/>
</dbReference>
<dbReference type="Pfam" id="PF00899">
    <property type="entry name" value="ThiF"/>
    <property type="match status" value="1"/>
</dbReference>
<dbReference type="CDD" id="cd00757">
    <property type="entry name" value="ThiF_MoeB_HesA_family"/>
    <property type="match status" value="1"/>
</dbReference>
<evidence type="ECO:0000256" key="8">
    <source>
        <dbReference type="SAM" id="MobiDB-lite"/>
    </source>
</evidence>
<feature type="region of interest" description="Disordered" evidence="8">
    <location>
        <begin position="315"/>
        <end position="342"/>
    </location>
</feature>
<dbReference type="Gene3D" id="3.40.50.720">
    <property type="entry name" value="NAD(P)-binding Rossmann-like Domain"/>
    <property type="match status" value="1"/>
</dbReference>
<dbReference type="PANTHER" id="PTHR10953">
    <property type="entry name" value="UBIQUITIN-ACTIVATING ENZYME E1"/>
    <property type="match status" value="1"/>
</dbReference>
<dbReference type="SMART" id="SM00450">
    <property type="entry name" value="RHOD"/>
    <property type="match status" value="1"/>
</dbReference>
<evidence type="ECO:0000313" key="10">
    <source>
        <dbReference type="EMBL" id="KAE8257681.1"/>
    </source>
</evidence>
<gene>
    <name evidence="10" type="ORF">A4X13_0g2196</name>
</gene>
<dbReference type="Gene3D" id="3.40.250.10">
    <property type="entry name" value="Rhodanese-like domain"/>
    <property type="match status" value="1"/>
</dbReference>
<feature type="region of interest" description="Disordered" evidence="8">
    <location>
        <begin position="403"/>
        <end position="423"/>
    </location>
</feature>
<evidence type="ECO:0000256" key="7">
    <source>
        <dbReference type="ARBA" id="ARBA00022840"/>
    </source>
</evidence>
<keyword evidence="11" id="KW-1185">Reference proteome</keyword>
<proteinExistence type="predicted"/>
<accession>A0A177TWS4</accession>
<feature type="domain" description="Rhodanese" evidence="9">
    <location>
        <begin position="366"/>
        <end position="511"/>
    </location>
</feature>
<reference evidence="10" key="2">
    <citation type="journal article" date="2019" name="IMA Fungus">
        <title>Genome sequencing and comparison of five Tilletia species to identify candidate genes for the detection of regulated species infecting wheat.</title>
        <authorList>
            <person name="Nguyen H.D.T."/>
            <person name="Sultana T."/>
            <person name="Kesanakurti P."/>
            <person name="Hambleton S."/>
        </authorList>
    </citation>
    <scope>NUCLEOTIDE SEQUENCE</scope>
    <source>
        <strain evidence="10">DAOMC 236416</strain>
    </source>
</reference>
<feature type="region of interest" description="Disordered" evidence="8">
    <location>
        <begin position="463"/>
        <end position="489"/>
    </location>
</feature>
<dbReference type="GO" id="GO:0016779">
    <property type="term" value="F:nucleotidyltransferase activity"/>
    <property type="evidence" value="ECO:0007669"/>
    <property type="project" value="UniProtKB-KW"/>
</dbReference>
<organism evidence="10 11">
    <name type="scientific">Tilletia indica</name>
    <dbReference type="NCBI Taxonomy" id="43049"/>
    <lineage>
        <taxon>Eukaryota</taxon>
        <taxon>Fungi</taxon>
        <taxon>Dikarya</taxon>
        <taxon>Basidiomycota</taxon>
        <taxon>Ustilaginomycotina</taxon>
        <taxon>Exobasidiomycetes</taxon>
        <taxon>Tilletiales</taxon>
        <taxon>Tilletiaceae</taxon>
        <taxon>Tilletia</taxon>
    </lineage>
</organism>
<dbReference type="GO" id="GO:0004792">
    <property type="term" value="F:thiosulfate-cyanide sulfurtransferase activity"/>
    <property type="evidence" value="ECO:0007669"/>
    <property type="project" value="TreeGrafter"/>
</dbReference>
<dbReference type="InterPro" id="IPR000594">
    <property type="entry name" value="ThiF_NAD_FAD-bd"/>
</dbReference>
<evidence type="ECO:0000256" key="5">
    <source>
        <dbReference type="ARBA" id="ARBA00022741"/>
    </source>
</evidence>
<dbReference type="PROSITE" id="PS50206">
    <property type="entry name" value="RHODANESE_3"/>
    <property type="match status" value="1"/>
</dbReference>
<evidence type="ECO:0000256" key="3">
    <source>
        <dbReference type="ARBA" id="ARBA00022694"/>
    </source>
</evidence>
<dbReference type="FunFam" id="3.40.50.720:FF:000033">
    <property type="entry name" value="Adenylyltransferase and sulfurtransferase MOCS3"/>
    <property type="match status" value="1"/>
</dbReference>
<dbReference type="Pfam" id="PF00581">
    <property type="entry name" value="Rhodanese"/>
    <property type="match status" value="1"/>
</dbReference>
<protein>
    <recommendedName>
        <fullName evidence="9">Rhodanese domain-containing protein</fullName>
    </recommendedName>
</protein>
<keyword evidence="5" id="KW-0547">Nucleotide-binding</keyword>
<dbReference type="GO" id="GO:0032447">
    <property type="term" value="P:protein urmylation"/>
    <property type="evidence" value="ECO:0007669"/>
    <property type="project" value="TreeGrafter"/>
</dbReference>
<evidence type="ECO:0000256" key="4">
    <source>
        <dbReference type="ARBA" id="ARBA00022695"/>
    </source>
</evidence>
<dbReference type="GO" id="GO:0005524">
    <property type="term" value="F:ATP binding"/>
    <property type="evidence" value="ECO:0007669"/>
    <property type="project" value="UniProtKB-KW"/>
</dbReference>
<keyword evidence="7" id="KW-0067">ATP-binding</keyword>
<dbReference type="EMBL" id="LWDF02000100">
    <property type="protein sequence ID" value="KAE8257681.1"/>
    <property type="molecule type" value="Genomic_DNA"/>
</dbReference>
<dbReference type="GO" id="GO:0042292">
    <property type="term" value="F:URM1 activating enzyme activity"/>
    <property type="evidence" value="ECO:0007669"/>
    <property type="project" value="TreeGrafter"/>
</dbReference>
<evidence type="ECO:0000256" key="6">
    <source>
        <dbReference type="ARBA" id="ARBA00022786"/>
    </source>
</evidence>
<dbReference type="PANTHER" id="PTHR10953:SF102">
    <property type="entry name" value="ADENYLYLTRANSFERASE AND SULFURTRANSFERASE MOCS3"/>
    <property type="match status" value="1"/>
</dbReference>
<evidence type="ECO:0000259" key="9">
    <source>
        <dbReference type="PROSITE" id="PS50206"/>
    </source>
</evidence>